<evidence type="ECO:0000256" key="8">
    <source>
        <dbReference type="ARBA" id="ARBA00022801"/>
    </source>
</evidence>
<dbReference type="PANTHER" id="PTHR31120">
    <property type="entry name" value="METALLOPROTEASE TIKI"/>
    <property type="match status" value="1"/>
</dbReference>
<sequence length="352" mass="38185">MSRSAKKPPMTAAGHLEGERPPEIRRGFVGGRGGRGLFSSHSLRAVRMSLVMVLTLGGIAGSSLAAAPEHPVKPLLWKVEGDGLKQPSYLFGTIHLSVPPVGTLHPAAETAFKAADVVCTEIPLDTATQMEIVPMLMRKDGKTLDESIGDKLAKELNDELKQVNPQLDSTPFQSLKTWGVAVTVPMLPYQLKGEQPLDAKIWERATKEGKATGSLETVASQLKLFEDFTEAEQTSMLGDVLKQLREDREAGTDATASLIAAYVSGDEKRVLDEVNKSMQRSAEGENKELGERFMKRFLTDRDAAIASVIDEKLKGSPDKTHFFAVGAAHLTGKPGIPGQLITKGYRITRITE</sequence>
<evidence type="ECO:0000256" key="5">
    <source>
        <dbReference type="ARBA" id="ARBA00022692"/>
    </source>
</evidence>
<evidence type="ECO:0000256" key="4">
    <source>
        <dbReference type="ARBA" id="ARBA00022670"/>
    </source>
</evidence>
<reference evidence="14" key="1">
    <citation type="submission" date="2021-01" db="EMBL/GenBank/DDBJ databases">
        <title>Modified the classification status of verrucomicrobia.</title>
        <authorList>
            <person name="Feng X."/>
        </authorList>
    </citation>
    <scope>NUCLEOTIDE SEQUENCE</scope>
    <source>
        <strain evidence="14">JCM 18052</strain>
    </source>
</reference>
<dbReference type="Proteomes" id="UP000600139">
    <property type="component" value="Unassembled WGS sequence"/>
</dbReference>
<dbReference type="RefSeq" id="WP_200350878.1">
    <property type="nucleotide sequence ID" value="NZ_BAABHZ010000006.1"/>
</dbReference>
<dbReference type="GO" id="GO:0016020">
    <property type="term" value="C:membrane"/>
    <property type="evidence" value="ECO:0007669"/>
    <property type="project" value="UniProtKB-SubCell"/>
</dbReference>
<evidence type="ECO:0000256" key="11">
    <source>
        <dbReference type="ARBA" id="ARBA00023136"/>
    </source>
</evidence>
<evidence type="ECO:0000256" key="2">
    <source>
        <dbReference type="ARBA" id="ARBA00001941"/>
    </source>
</evidence>
<evidence type="ECO:0000256" key="3">
    <source>
        <dbReference type="ARBA" id="ARBA00004479"/>
    </source>
</evidence>
<dbReference type="EMBL" id="JAENIK010000011">
    <property type="protein sequence ID" value="MBK1815918.1"/>
    <property type="molecule type" value="Genomic_DNA"/>
</dbReference>
<comment type="subcellular location">
    <subcellularLocation>
        <location evidence="3">Membrane</location>
        <topology evidence="3">Single-pass type I membrane protein</topology>
    </subcellularLocation>
</comment>
<evidence type="ECO:0000256" key="7">
    <source>
        <dbReference type="ARBA" id="ARBA00022729"/>
    </source>
</evidence>
<comment type="cofactor">
    <cofactor evidence="1">
        <name>Mn(2+)</name>
        <dbReference type="ChEBI" id="CHEBI:29035"/>
    </cofactor>
</comment>
<dbReference type="AlphaFoldDB" id="A0A934VA73"/>
<keyword evidence="12" id="KW-0325">Glycoprotein</keyword>
<keyword evidence="10" id="KW-0482">Metalloprotease</keyword>
<evidence type="ECO:0000256" key="1">
    <source>
        <dbReference type="ARBA" id="ARBA00001936"/>
    </source>
</evidence>
<evidence type="ECO:0000256" key="10">
    <source>
        <dbReference type="ARBA" id="ARBA00023049"/>
    </source>
</evidence>
<evidence type="ECO:0000313" key="15">
    <source>
        <dbReference type="Proteomes" id="UP000600139"/>
    </source>
</evidence>
<feature type="region of interest" description="Disordered" evidence="13">
    <location>
        <begin position="1"/>
        <end position="25"/>
    </location>
</feature>
<feature type="compositionally biased region" description="Basic and acidic residues" evidence="13">
    <location>
        <begin position="16"/>
        <end position="25"/>
    </location>
</feature>
<keyword evidence="4" id="KW-0645">Protease</keyword>
<evidence type="ECO:0000256" key="12">
    <source>
        <dbReference type="ARBA" id="ARBA00023180"/>
    </source>
</evidence>
<protein>
    <submittedName>
        <fullName evidence="14">TraB/GumN family protein</fullName>
    </submittedName>
</protein>
<evidence type="ECO:0000256" key="9">
    <source>
        <dbReference type="ARBA" id="ARBA00022989"/>
    </source>
</evidence>
<dbReference type="CDD" id="cd14789">
    <property type="entry name" value="Tiki"/>
    <property type="match status" value="1"/>
</dbReference>
<dbReference type="GO" id="GO:0046872">
    <property type="term" value="F:metal ion binding"/>
    <property type="evidence" value="ECO:0007669"/>
    <property type="project" value="UniProtKB-KW"/>
</dbReference>
<keyword evidence="6" id="KW-0479">Metal-binding</keyword>
<dbReference type="PANTHER" id="PTHR31120:SF6">
    <property type="entry name" value="METALLOPROTEASE TIKI HOMOLOG"/>
    <property type="match status" value="1"/>
</dbReference>
<dbReference type="Pfam" id="PF01963">
    <property type="entry name" value="TraB_PrgY_gumN"/>
    <property type="match status" value="1"/>
</dbReference>
<dbReference type="GO" id="GO:0004222">
    <property type="term" value="F:metalloendopeptidase activity"/>
    <property type="evidence" value="ECO:0007669"/>
    <property type="project" value="TreeGrafter"/>
</dbReference>
<gene>
    <name evidence="14" type="ORF">JIN84_09830</name>
</gene>
<evidence type="ECO:0000256" key="13">
    <source>
        <dbReference type="SAM" id="MobiDB-lite"/>
    </source>
</evidence>
<evidence type="ECO:0000256" key="6">
    <source>
        <dbReference type="ARBA" id="ARBA00022723"/>
    </source>
</evidence>
<keyword evidence="11" id="KW-0472">Membrane</keyword>
<keyword evidence="9" id="KW-1133">Transmembrane helix</keyword>
<comment type="caution">
    <text evidence="14">The sequence shown here is derived from an EMBL/GenBank/DDBJ whole genome shotgun (WGS) entry which is preliminary data.</text>
</comment>
<evidence type="ECO:0000313" key="14">
    <source>
        <dbReference type="EMBL" id="MBK1815918.1"/>
    </source>
</evidence>
<keyword evidence="8" id="KW-0378">Hydrolase</keyword>
<keyword evidence="7" id="KW-0732">Signal</keyword>
<dbReference type="InterPro" id="IPR040230">
    <property type="entry name" value="TIKI1/2-like"/>
</dbReference>
<organism evidence="14 15">
    <name type="scientific">Luteolibacter yonseiensis</name>
    <dbReference type="NCBI Taxonomy" id="1144680"/>
    <lineage>
        <taxon>Bacteria</taxon>
        <taxon>Pseudomonadati</taxon>
        <taxon>Verrucomicrobiota</taxon>
        <taxon>Verrucomicrobiia</taxon>
        <taxon>Verrucomicrobiales</taxon>
        <taxon>Verrucomicrobiaceae</taxon>
        <taxon>Luteolibacter</taxon>
    </lineage>
</organism>
<dbReference type="GO" id="GO:0006508">
    <property type="term" value="P:proteolysis"/>
    <property type="evidence" value="ECO:0007669"/>
    <property type="project" value="UniProtKB-KW"/>
</dbReference>
<dbReference type="InterPro" id="IPR002816">
    <property type="entry name" value="TraB/PrgY/GumN_fam"/>
</dbReference>
<comment type="cofactor">
    <cofactor evidence="2">
        <name>Co(2+)</name>
        <dbReference type="ChEBI" id="CHEBI:48828"/>
    </cofactor>
</comment>
<keyword evidence="5" id="KW-0812">Transmembrane</keyword>
<accession>A0A934VA73</accession>
<proteinExistence type="predicted"/>
<keyword evidence="15" id="KW-1185">Reference proteome</keyword>
<dbReference type="GO" id="GO:0030178">
    <property type="term" value="P:negative regulation of Wnt signaling pathway"/>
    <property type="evidence" value="ECO:0007669"/>
    <property type="project" value="InterPro"/>
</dbReference>
<name>A0A934VA73_9BACT</name>